<protein>
    <submittedName>
        <fullName evidence="2 3">Uncharacterized protein</fullName>
    </submittedName>
</protein>
<evidence type="ECO:0000313" key="2">
    <source>
        <dbReference type="EMBL" id="ESO11795.1"/>
    </source>
</evidence>
<gene>
    <name evidence="3" type="primary">20201669</name>
    <name evidence="2" type="ORF">HELRODRAFT_166840</name>
</gene>
<proteinExistence type="predicted"/>
<keyword evidence="4" id="KW-1185">Reference proteome</keyword>
<feature type="region of interest" description="Disordered" evidence="1">
    <location>
        <begin position="103"/>
        <end position="135"/>
    </location>
</feature>
<accession>T1EYL9</accession>
<evidence type="ECO:0000313" key="4">
    <source>
        <dbReference type="Proteomes" id="UP000015101"/>
    </source>
</evidence>
<reference evidence="2 4" key="2">
    <citation type="journal article" date="2013" name="Nature">
        <title>Insights into bilaterian evolution from three spiralian genomes.</title>
        <authorList>
            <person name="Simakov O."/>
            <person name="Marletaz F."/>
            <person name="Cho S.J."/>
            <person name="Edsinger-Gonzales E."/>
            <person name="Havlak P."/>
            <person name="Hellsten U."/>
            <person name="Kuo D.H."/>
            <person name="Larsson T."/>
            <person name="Lv J."/>
            <person name="Arendt D."/>
            <person name="Savage R."/>
            <person name="Osoegawa K."/>
            <person name="de Jong P."/>
            <person name="Grimwood J."/>
            <person name="Chapman J.A."/>
            <person name="Shapiro H."/>
            <person name="Aerts A."/>
            <person name="Otillar R.P."/>
            <person name="Terry A.Y."/>
            <person name="Boore J.L."/>
            <person name="Grigoriev I.V."/>
            <person name="Lindberg D.R."/>
            <person name="Seaver E.C."/>
            <person name="Weisblat D.A."/>
            <person name="Putnam N.H."/>
            <person name="Rokhsar D.S."/>
        </authorList>
    </citation>
    <scope>NUCLEOTIDE SEQUENCE</scope>
</reference>
<evidence type="ECO:0000313" key="3">
    <source>
        <dbReference type="EnsemblMetazoa" id="HelroP166840"/>
    </source>
</evidence>
<dbReference type="InParanoid" id="T1EYL9"/>
<sequence length="135" mass="15661">MKLLTKTTMKFFKIFENSDNNSYNDFDATFTNNSISDNSDEMKIWRCINIEISDVSEDDFKINDGFIADEDEICIAASLIDKKDVNKESYNMHLSYLSGYSTPRKLKRKKAPASSANRIKKRPRRLPMARRTKTT</sequence>
<dbReference type="RefSeq" id="XP_009010283.1">
    <property type="nucleotide sequence ID" value="XM_009012035.1"/>
</dbReference>
<dbReference type="EMBL" id="AMQM01002577">
    <property type="status" value="NOT_ANNOTATED_CDS"/>
    <property type="molecule type" value="Genomic_DNA"/>
</dbReference>
<dbReference type="Proteomes" id="UP000015101">
    <property type="component" value="Unassembled WGS sequence"/>
</dbReference>
<feature type="compositionally biased region" description="Basic residues" evidence="1">
    <location>
        <begin position="118"/>
        <end position="135"/>
    </location>
</feature>
<reference evidence="3" key="3">
    <citation type="submission" date="2015-06" db="UniProtKB">
        <authorList>
            <consortium name="EnsemblMetazoa"/>
        </authorList>
    </citation>
    <scope>IDENTIFICATION</scope>
</reference>
<dbReference type="GeneID" id="20201669"/>
<reference evidence="4" key="1">
    <citation type="submission" date="2012-12" db="EMBL/GenBank/DDBJ databases">
        <authorList>
            <person name="Hellsten U."/>
            <person name="Grimwood J."/>
            <person name="Chapman J.A."/>
            <person name="Shapiro H."/>
            <person name="Aerts A."/>
            <person name="Otillar R.P."/>
            <person name="Terry A.Y."/>
            <person name="Boore J.L."/>
            <person name="Simakov O."/>
            <person name="Marletaz F."/>
            <person name="Cho S.-J."/>
            <person name="Edsinger-Gonzales E."/>
            <person name="Havlak P."/>
            <person name="Kuo D.-H."/>
            <person name="Larsson T."/>
            <person name="Lv J."/>
            <person name="Arendt D."/>
            <person name="Savage R."/>
            <person name="Osoegawa K."/>
            <person name="de Jong P."/>
            <person name="Lindberg D.R."/>
            <person name="Seaver E.C."/>
            <person name="Weisblat D.A."/>
            <person name="Putnam N.H."/>
            <person name="Grigoriev I.V."/>
            <person name="Rokhsar D.S."/>
        </authorList>
    </citation>
    <scope>NUCLEOTIDE SEQUENCE</scope>
</reference>
<dbReference type="EMBL" id="KB095812">
    <property type="protein sequence ID" value="ESO11795.1"/>
    <property type="molecule type" value="Genomic_DNA"/>
</dbReference>
<dbReference type="AlphaFoldDB" id="T1EYL9"/>
<dbReference type="KEGG" id="hro:HELRODRAFT_166840"/>
<dbReference type="EnsemblMetazoa" id="HelroT166840">
    <property type="protein sequence ID" value="HelroP166840"/>
    <property type="gene ID" value="HelroG166840"/>
</dbReference>
<dbReference type="CTD" id="20201669"/>
<evidence type="ECO:0000256" key="1">
    <source>
        <dbReference type="SAM" id="MobiDB-lite"/>
    </source>
</evidence>
<organism evidence="3 4">
    <name type="scientific">Helobdella robusta</name>
    <name type="common">Californian leech</name>
    <dbReference type="NCBI Taxonomy" id="6412"/>
    <lineage>
        <taxon>Eukaryota</taxon>
        <taxon>Metazoa</taxon>
        <taxon>Spiralia</taxon>
        <taxon>Lophotrochozoa</taxon>
        <taxon>Annelida</taxon>
        <taxon>Clitellata</taxon>
        <taxon>Hirudinea</taxon>
        <taxon>Rhynchobdellida</taxon>
        <taxon>Glossiphoniidae</taxon>
        <taxon>Helobdella</taxon>
    </lineage>
</organism>
<dbReference type="HOGENOM" id="CLU_1887979_0_0_1"/>
<name>T1EYL9_HELRO</name>